<evidence type="ECO:0000256" key="7">
    <source>
        <dbReference type="ARBA" id="ARBA00022989"/>
    </source>
</evidence>
<dbReference type="Pfam" id="PF01036">
    <property type="entry name" value="Bac_rhodopsin"/>
    <property type="match status" value="1"/>
</dbReference>
<reference evidence="12" key="1">
    <citation type="journal article" date="2020" name="Nature">
        <title>Giant virus diversity and host interactions through global metagenomics.</title>
        <authorList>
            <person name="Schulz F."/>
            <person name="Roux S."/>
            <person name="Paez-Espino D."/>
            <person name="Jungbluth S."/>
            <person name="Walsh D.A."/>
            <person name="Denef V.J."/>
            <person name="McMahon K.D."/>
            <person name="Konstantinidis K.T."/>
            <person name="Eloe-Fadrosh E.A."/>
            <person name="Kyrpides N.C."/>
            <person name="Woyke T."/>
        </authorList>
    </citation>
    <scope>NUCLEOTIDE SEQUENCE</scope>
    <source>
        <strain evidence="12">GVMAG-M-3300009155-48</strain>
    </source>
</reference>
<dbReference type="InterPro" id="IPR018229">
    <property type="entry name" value="Rhodopsin_retinal_BS"/>
</dbReference>
<keyword evidence="5 11" id="KW-0812">Transmembrane</keyword>
<keyword evidence="10" id="KW-0675">Receptor</keyword>
<evidence type="ECO:0000256" key="9">
    <source>
        <dbReference type="ARBA" id="ARBA00023136"/>
    </source>
</evidence>
<feature type="transmembrane region" description="Helical" evidence="11">
    <location>
        <begin position="192"/>
        <end position="212"/>
    </location>
</feature>
<comment type="similarity">
    <text evidence="2">Belongs to the archaeal/bacterial/fungal opsin family.</text>
</comment>
<dbReference type="GO" id="GO:0009881">
    <property type="term" value="F:photoreceptor activity"/>
    <property type="evidence" value="ECO:0007669"/>
    <property type="project" value="UniProtKB-KW"/>
</dbReference>
<sequence>MSDDLKKETFIQDTPKEKVEKIQNPVNYYVKFSFMITYILLLTTATITFIEAMRTPIPEVRHILNLETCISVVAGYFYSVFVQKIEEYSKQDKPIDWADITKTRYIDWAITTPLMLLTLCVVLGRNTNRSLKLSTYAIIIALNYLMLIIGYAGETNIISRFMGMITGFGAFFAMFYYIYINFVQTRPIIANNVLFGLYASVWGLYGIVYMFNEEYKNIFMNMLDCTAKCLVGLGLWAYYTKIIV</sequence>
<evidence type="ECO:0000256" key="1">
    <source>
        <dbReference type="ARBA" id="ARBA00004141"/>
    </source>
</evidence>
<dbReference type="PROSITE" id="PS00950">
    <property type="entry name" value="BACTERIAL_OPSIN_1"/>
    <property type="match status" value="1"/>
</dbReference>
<dbReference type="Gene3D" id="1.20.1070.10">
    <property type="entry name" value="Rhodopsin 7-helix transmembrane proteins"/>
    <property type="match status" value="1"/>
</dbReference>
<evidence type="ECO:0000256" key="5">
    <source>
        <dbReference type="ARBA" id="ARBA00022692"/>
    </source>
</evidence>
<comment type="subcellular location">
    <subcellularLocation>
        <location evidence="1">Membrane</location>
        <topology evidence="1">Multi-pass membrane protein</topology>
    </subcellularLocation>
</comment>
<protein>
    <recommendedName>
        <fullName evidence="13">Bacteriorhodopsin-like protein</fullName>
    </recommendedName>
</protein>
<feature type="transmembrane region" description="Helical" evidence="11">
    <location>
        <begin position="28"/>
        <end position="50"/>
    </location>
</feature>
<dbReference type="AlphaFoldDB" id="A0A6C0ERT5"/>
<keyword evidence="4" id="KW-0716">Sensory transduction</keyword>
<dbReference type="GO" id="GO:0007602">
    <property type="term" value="P:phototransduction"/>
    <property type="evidence" value="ECO:0007669"/>
    <property type="project" value="UniProtKB-KW"/>
</dbReference>
<feature type="transmembrane region" description="Helical" evidence="11">
    <location>
        <begin position="135"/>
        <end position="152"/>
    </location>
</feature>
<dbReference type="GO" id="GO:0016020">
    <property type="term" value="C:membrane"/>
    <property type="evidence" value="ECO:0007669"/>
    <property type="project" value="UniProtKB-SubCell"/>
</dbReference>
<keyword evidence="8" id="KW-0157">Chromophore</keyword>
<dbReference type="GO" id="GO:0005216">
    <property type="term" value="F:monoatomic ion channel activity"/>
    <property type="evidence" value="ECO:0007669"/>
    <property type="project" value="InterPro"/>
</dbReference>
<keyword evidence="9 11" id="KW-0472">Membrane</keyword>
<organism evidence="12">
    <name type="scientific">viral metagenome</name>
    <dbReference type="NCBI Taxonomy" id="1070528"/>
    <lineage>
        <taxon>unclassified sequences</taxon>
        <taxon>metagenomes</taxon>
        <taxon>organismal metagenomes</taxon>
    </lineage>
</organism>
<evidence type="ECO:0000256" key="10">
    <source>
        <dbReference type="ARBA" id="ARBA00023170"/>
    </source>
</evidence>
<evidence type="ECO:0000256" key="11">
    <source>
        <dbReference type="SAM" id="Phobius"/>
    </source>
</evidence>
<feature type="transmembrane region" description="Helical" evidence="11">
    <location>
        <begin position="158"/>
        <end position="180"/>
    </location>
</feature>
<keyword evidence="6" id="KW-0681">Retinal protein</keyword>
<evidence type="ECO:0000256" key="2">
    <source>
        <dbReference type="ARBA" id="ARBA00008130"/>
    </source>
</evidence>
<dbReference type="SMART" id="SM01021">
    <property type="entry name" value="Bac_rhodopsin"/>
    <property type="match status" value="1"/>
</dbReference>
<evidence type="ECO:0000313" key="12">
    <source>
        <dbReference type="EMBL" id="QHT31688.1"/>
    </source>
</evidence>
<feature type="transmembrane region" description="Helical" evidence="11">
    <location>
        <begin position="62"/>
        <end position="85"/>
    </location>
</feature>
<dbReference type="EMBL" id="MN738924">
    <property type="protein sequence ID" value="QHT31688.1"/>
    <property type="molecule type" value="Genomic_DNA"/>
</dbReference>
<dbReference type="SUPFAM" id="SSF81321">
    <property type="entry name" value="Family A G protein-coupled receptor-like"/>
    <property type="match status" value="1"/>
</dbReference>
<dbReference type="InterPro" id="IPR001425">
    <property type="entry name" value="Arc/bac/fun_rhodopsins"/>
</dbReference>
<evidence type="ECO:0000256" key="4">
    <source>
        <dbReference type="ARBA" id="ARBA00022606"/>
    </source>
</evidence>
<keyword evidence="7 11" id="KW-1133">Transmembrane helix</keyword>
<keyword evidence="3" id="KW-0600">Photoreceptor protein</keyword>
<evidence type="ECO:0008006" key="13">
    <source>
        <dbReference type="Google" id="ProtNLM"/>
    </source>
</evidence>
<evidence type="ECO:0000256" key="6">
    <source>
        <dbReference type="ARBA" id="ARBA00022925"/>
    </source>
</evidence>
<proteinExistence type="inferred from homology"/>
<name>A0A6C0ERT5_9ZZZZ</name>
<evidence type="ECO:0000256" key="8">
    <source>
        <dbReference type="ARBA" id="ARBA00022991"/>
    </source>
</evidence>
<feature type="transmembrane region" description="Helical" evidence="11">
    <location>
        <begin position="218"/>
        <end position="239"/>
    </location>
</feature>
<accession>A0A6C0ERT5</accession>
<evidence type="ECO:0000256" key="3">
    <source>
        <dbReference type="ARBA" id="ARBA00022543"/>
    </source>
</evidence>
<feature type="transmembrane region" description="Helical" evidence="11">
    <location>
        <begin position="105"/>
        <end position="123"/>
    </location>
</feature>